<keyword evidence="12 19" id="KW-0472">Membrane</keyword>
<keyword evidence="3" id="KW-1003">Cell membrane</keyword>
<evidence type="ECO:0000256" key="5">
    <source>
        <dbReference type="ARBA" id="ARBA00022679"/>
    </source>
</evidence>
<dbReference type="PANTHER" id="PTHR34299">
    <property type="entry name" value="DIACYLGLYCEROL KINASE"/>
    <property type="match status" value="1"/>
</dbReference>
<evidence type="ECO:0000256" key="9">
    <source>
        <dbReference type="ARBA" id="ARBA00022840"/>
    </source>
</evidence>
<evidence type="ECO:0000313" key="20">
    <source>
        <dbReference type="EMBL" id="MBB6003970.1"/>
    </source>
</evidence>
<dbReference type="PROSITE" id="PS01069">
    <property type="entry name" value="DAGK_PROKAR"/>
    <property type="match status" value="1"/>
</dbReference>
<feature type="transmembrane region" description="Helical" evidence="19">
    <location>
        <begin position="93"/>
        <end position="114"/>
    </location>
</feature>
<evidence type="ECO:0000256" key="16">
    <source>
        <dbReference type="PIRSR" id="PIRSR600829-2"/>
    </source>
</evidence>
<dbReference type="GO" id="GO:0008654">
    <property type="term" value="P:phospholipid biosynthetic process"/>
    <property type="evidence" value="ECO:0007669"/>
    <property type="project" value="UniProtKB-KW"/>
</dbReference>
<dbReference type="Pfam" id="PF01219">
    <property type="entry name" value="DAGK_prokar"/>
    <property type="match status" value="1"/>
</dbReference>
<evidence type="ECO:0000256" key="17">
    <source>
        <dbReference type="PIRSR" id="PIRSR600829-3"/>
    </source>
</evidence>
<name>A0A841EUJ4_9BACT</name>
<evidence type="ECO:0000256" key="8">
    <source>
        <dbReference type="ARBA" id="ARBA00022777"/>
    </source>
</evidence>
<evidence type="ECO:0000256" key="6">
    <source>
        <dbReference type="ARBA" id="ARBA00022692"/>
    </source>
</evidence>
<dbReference type="GO" id="GO:0046872">
    <property type="term" value="F:metal ion binding"/>
    <property type="evidence" value="ECO:0007669"/>
    <property type="project" value="UniProtKB-KW"/>
</dbReference>
<dbReference type="EMBL" id="JACHKT010000018">
    <property type="protein sequence ID" value="MBB6003970.1"/>
    <property type="molecule type" value="Genomic_DNA"/>
</dbReference>
<dbReference type="GO" id="GO:0005886">
    <property type="term" value="C:plasma membrane"/>
    <property type="evidence" value="ECO:0007669"/>
    <property type="project" value="UniProtKB-SubCell"/>
</dbReference>
<dbReference type="Proteomes" id="UP000524404">
    <property type="component" value="Unassembled WGS sequence"/>
</dbReference>
<protein>
    <submittedName>
        <fullName evidence="20">Diacylglycerol kinase</fullName>
    </submittedName>
</protein>
<evidence type="ECO:0000256" key="10">
    <source>
        <dbReference type="ARBA" id="ARBA00022989"/>
    </source>
</evidence>
<keyword evidence="4" id="KW-0444">Lipid biosynthesis</keyword>
<keyword evidence="18" id="KW-0460">Magnesium</keyword>
<feature type="binding site" evidence="16">
    <location>
        <position position="66"/>
    </location>
    <ligand>
        <name>substrate</name>
    </ligand>
</feature>
<evidence type="ECO:0000256" key="11">
    <source>
        <dbReference type="ARBA" id="ARBA00023098"/>
    </source>
</evidence>
<feature type="transmembrane region" description="Helical" evidence="19">
    <location>
        <begin position="28"/>
        <end position="47"/>
    </location>
</feature>
<evidence type="ECO:0000256" key="19">
    <source>
        <dbReference type="SAM" id="Phobius"/>
    </source>
</evidence>
<keyword evidence="13" id="KW-0594">Phospholipid biosynthesis</keyword>
<evidence type="ECO:0000256" key="7">
    <source>
        <dbReference type="ARBA" id="ARBA00022741"/>
    </source>
</evidence>
<keyword evidence="18" id="KW-0479">Metal-binding</keyword>
<gene>
    <name evidence="20" type="ORF">HNP25_002631</name>
</gene>
<accession>A0A841EUJ4</accession>
<keyword evidence="11" id="KW-0443">Lipid metabolism</keyword>
<keyword evidence="7 17" id="KW-0547">Nucleotide-binding</keyword>
<evidence type="ECO:0000256" key="13">
    <source>
        <dbReference type="ARBA" id="ARBA00023209"/>
    </source>
</evidence>
<dbReference type="InterPro" id="IPR036945">
    <property type="entry name" value="DAGK_sf"/>
</dbReference>
<dbReference type="PANTHER" id="PTHR34299:SF1">
    <property type="entry name" value="DIACYLGLYCEROL KINASE"/>
    <property type="match status" value="1"/>
</dbReference>
<feature type="transmembrane region" description="Helical" evidence="19">
    <location>
        <begin position="53"/>
        <end position="72"/>
    </location>
</feature>
<evidence type="ECO:0000313" key="21">
    <source>
        <dbReference type="Proteomes" id="UP000524404"/>
    </source>
</evidence>
<dbReference type="InterPro" id="IPR000829">
    <property type="entry name" value="DAGK"/>
</dbReference>
<feature type="binding site" evidence="18">
    <location>
        <position position="25"/>
    </location>
    <ligand>
        <name>a divalent metal cation</name>
        <dbReference type="ChEBI" id="CHEBI:60240"/>
    </ligand>
</feature>
<keyword evidence="21" id="KW-1185">Reference proteome</keyword>
<comment type="subcellular location">
    <subcellularLocation>
        <location evidence="1">Cell membrane</location>
        <topology evidence="1">Multi-pass membrane protein</topology>
    </subcellularLocation>
</comment>
<feature type="active site" description="Proton acceptor" evidence="15">
    <location>
        <position position="66"/>
    </location>
</feature>
<feature type="binding site" evidence="17">
    <location>
        <begin position="91"/>
        <end position="92"/>
    </location>
    <ligand>
        <name>ATP</name>
        <dbReference type="ChEBI" id="CHEBI:30616"/>
    </ligand>
</feature>
<dbReference type="GO" id="GO:0016301">
    <property type="term" value="F:kinase activity"/>
    <property type="evidence" value="ECO:0007669"/>
    <property type="project" value="UniProtKB-KW"/>
</dbReference>
<feature type="binding site" evidence="18">
    <location>
        <position position="73"/>
    </location>
    <ligand>
        <name>a divalent metal cation</name>
        <dbReference type="ChEBI" id="CHEBI:60240"/>
    </ligand>
</feature>
<comment type="cofactor">
    <cofactor evidence="18">
        <name>Mg(2+)</name>
        <dbReference type="ChEBI" id="CHEBI:18420"/>
    </cofactor>
    <text evidence="18">Mn(2+), Zn(2+), Cd(2+) and Co(2+) support activity to lesser extents.</text>
</comment>
<evidence type="ECO:0000256" key="15">
    <source>
        <dbReference type="PIRSR" id="PIRSR600829-1"/>
    </source>
</evidence>
<comment type="caution">
    <text evidence="20">The sequence shown here is derived from an EMBL/GenBank/DDBJ whole genome shotgun (WGS) entry which is preliminary data.</text>
</comment>
<evidence type="ECO:0000256" key="18">
    <source>
        <dbReference type="PIRSR" id="PIRSR600829-4"/>
    </source>
</evidence>
<keyword evidence="9 17" id="KW-0067">ATP-binding</keyword>
<dbReference type="Gene3D" id="1.10.287.3610">
    <property type="match status" value="1"/>
</dbReference>
<keyword evidence="6 19" id="KW-0812">Transmembrane</keyword>
<sequence>MIDFQKFIKSTSFAIKGIRSMIISENNARIHLLASIVVISAGIYVELSNQEWLWIALAIALVWILEAINTSIEALVDLASPDFHPLAGKAKDVAAAAVLIASIFAIIVGIIIFFPKLSL</sequence>
<evidence type="ECO:0000256" key="12">
    <source>
        <dbReference type="ARBA" id="ARBA00023136"/>
    </source>
</evidence>
<evidence type="ECO:0000256" key="4">
    <source>
        <dbReference type="ARBA" id="ARBA00022516"/>
    </source>
</evidence>
<comment type="similarity">
    <text evidence="2">Belongs to the bacterial diacylglycerol kinase family.</text>
</comment>
<evidence type="ECO:0000256" key="1">
    <source>
        <dbReference type="ARBA" id="ARBA00004651"/>
    </source>
</evidence>
<proteinExistence type="inferred from homology"/>
<dbReference type="CDD" id="cd14265">
    <property type="entry name" value="UDPK_IM_like"/>
    <property type="match status" value="1"/>
</dbReference>
<dbReference type="InterPro" id="IPR033717">
    <property type="entry name" value="UDPK"/>
</dbReference>
<evidence type="ECO:0000256" key="2">
    <source>
        <dbReference type="ARBA" id="ARBA00005967"/>
    </source>
</evidence>
<reference evidence="20 21" key="1">
    <citation type="submission" date="2020-08" db="EMBL/GenBank/DDBJ databases">
        <title>Functional genomics of gut bacteria from endangered species of beetles.</title>
        <authorList>
            <person name="Carlos-Shanley C."/>
        </authorList>
    </citation>
    <scope>NUCLEOTIDE SEQUENCE [LARGE SCALE GENOMIC DNA]</scope>
    <source>
        <strain evidence="20 21">S00070</strain>
    </source>
</reference>
<dbReference type="GO" id="GO:0005524">
    <property type="term" value="F:ATP binding"/>
    <property type="evidence" value="ECO:0007669"/>
    <property type="project" value="UniProtKB-KW"/>
</dbReference>
<keyword evidence="14" id="KW-1208">Phospholipid metabolism</keyword>
<keyword evidence="5" id="KW-0808">Transferase</keyword>
<keyword evidence="8 20" id="KW-0418">Kinase</keyword>
<feature type="binding site" evidence="17">
    <location>
        <position position="25"/>
    </location>
    <ligand>
        <name>ATP</name>
        <dbReference type="ChEBI" id="CHEBI:30616"/>
    </ligand>
</feature>
<evidence type="ECO:0000256" key="14">
    <source>
        <dbReference type="ARBA" id="ARBA00023264"/>
    </source>
</evidence>
<feature type="binding site" evidence="17">
    <location>
        <position position="73"/>
    </location>
    <ligand>
        <name>ATP</name>
        <dbReference type="ChEBI" id="CHEBI:30616"/>
    </ligand>
</feature>
<keyword evidence="10 19" id="KW-1133">Transmembrane helix</keyword>
<organism evidence="20 21">
    <name type="scientific">Arcicella rosea</name>
    <dbReference type="NCBI Taxonomy" id="502909"/>
    <lineage>
        <taxon>Bacteria</taxon>
        <taxon>Pseudomonadati</taxon>
        <taxon>Bacteroidota</taxon>
        <taxon>Cytophagia</taxon>
        <taxon>Cytophagales</taxon>
        <taxon>Flectobacillaceae</taxon>
        <taxon>Arcicella</taxon>
    </lineage>
</organism>
<dbReference type="AlphaFoldDB" id="A0A841EUJ4"/>
<evidence type="ECO:0000256" key="3">
    <source>
        <dbReference type="ARBA" id="ARBA00022475"/>
    </source>
</evidence>
<dbReference type="RefSeq" id="WP_184134695.1">
    <property type="nucleotide sequence ID" value="NZ_JACHKT010000018.1"/>
</dbReference>